<dbReference type="SMART" id="SM00868">
    <property type="entry name" value="zf-AD"/>
    <property type="match status" value="1"/>
</dbReference>
<dbReference type="PROSITE" id="PS51915">
    <property type="entry name" value="ZAD"/>
    <property type="match status" value="1"/>
</dbReference>
<dbReference type="Gene3D" id="3.40.1800.20">
    <property type="match status" value="1"/>
</dbReference>
<dbReference type="FunFam" id="3.30.160.60:FF:000624">
    <property type="entry name" value="zinc finger protein 697"/>
    <property type="match status" value="1"/>
</dbReference>
<gene>
    <name evidence="16" type="primary">LOC127750266</name>
</gene>
<dbReference type="PROSITE" id="PS50157">
    <property type="entry name" value="ZINC_FINGER_C2H2_2"/>
    <property type="match status" value="7"/>
</dbReference>
<name>A0A9C6X1G0_FRAOC</name>
<keyword evidence="3 12" id="KW-0479">Metal-binding</keyword>
<dbReference type="Proteomes" id="UP000504606">
    <property type="component" value="Unplaced"/>
</dbReference>
<feature type="domain" description="ZAD" evidence="14">
    <location>
        <begin position="11"/>
        <end position="93"/>
    </location>
</feature>
<dbReference type="GeneID" id="127750266"/>
<keyword evidence="9" id="KW-0804">Transcription</keyword>
<dbReference type="OrthoDB" id="8962942at2759"/>
<feature type="domain" description="C2H2-type" evidence="13">
    <location>
        <begin position="240"/>
        <end position="267"/>
    </location>
</feature>
<feature type="domain" description="C2H2-type" evidence="13">
    <location>
        <begin position="382"/>
        <end position="409"/>
    </location>
</feature>
<evidence type="ECO:0000256" key="11">
    <source>
        <dbReference type="PROSITE-ProRule" id="PRU00042"/>
    </source>
</evidence>
<dbReference type="GO" id="GO:0005634">
    <property type="term" value="C:nucleus"/>
    <property type="evidence" value="ECO:0007669"/>
    <property type="project" value="UniProtKB-SubCell"/>
</dbReference>
<dbReference type="FunFam" id="3.30.160.60:FF:001370">
    <property type="entry name" value="Zinc finger protein"/>
    <property type="match status" value="1"/>
</dbReference>
<dbReference type="RefSeq" id="XP_052127382.1">
    <property type="nucleotide sequence ID" value="XM_052271422.1"/>
</dbReference>
<dbReference type="PANTHER" id="PTHR24379:SF127">
    <property type="entry name" value="BLOODY FINGERS-RELATED"/>
    <property type="match status" value="1"/>
</dbReference>
<keyword evidence="5 11" id="KW-0863">Zinc-finger</keyword>
<keyword evidence="10" id="KW-0539">Nucleus</keyword>
<evidence type="ECO:0000313" key="16">
    <source>
        <dbReference type="RefSeq" id="XP_052127382.1"/>
    </source>
</evidence>
<dbReference type="GO" id="GO:0008270">
    <property type="term" value="F:zinc ion binding"/>
    <property type="evidence" value="ECO:0007669"/>
    <property type="project" value="UniProtKB-UniRule"/>
</dbReference>
<dbReference type="GO" id="GO:0000977">
    <property type="term" value="F:RNA polymerase II transcription regulatory region sequence-specific DNA binding"/>
    <property type="evidence" value="ECO:0007669"/>
    <property type="project" value="TreeGrafter"/>
</dbReference>
<dbReference type="InterPro" id="IPR036236">
    <property type="entry name" value="Znf_C2H2_sf"/>
</dbReference>
<keyword evidence="7" id="KW-0805">Transcription regulation</keyword>
<proteinExistence type="inferred from homology"/>
<feature type="binding site" evidence="12">
    <location>
        <position position="69"/>
    </location>
    <ligand>
        <name>Zn(2+)</name>
        <dbReference type="ChEBI" id="CHEBI:29105"/>
    </ligand>
</feature>
<feature type="binding site" evidence="12">
    <location>
        <position position="16"/>
    </location>
    <ligand>
        <name>Zn(2+)</name>
        <dbReference type="ChEBI" id="CHEBI:29105"/>
    </ligand>
</feature>
<keyword evidence="6 12" id="KW-0862">Zinc</keyword>
<keyword evidence="15" id="KW-1185">Reference proteome</keyword>
<feature type="binding site" evidence="12">
    <location>
        <position position="66"/>
    </location>
    <ligand>
        <name>Zn(2+)</name>
        <dbReference type="ChEBI" id="CHEBI:29105"/>
    </ligand>
</feature>
<keyword evidence="4" id="KW-0677">Repeat</keyword>
<dbReference type="PROSITE" id="PS00028">
    <property type="entry name" value="ZINC_FINGER_C2H2_1"/>
    <property type="match status" value="6"/>
</dbReference>
<evidence type="ECO:0000256" key="10">
    <source>
        <dbReference type="ARBA" id="ARBA00023242"/>
    </source>
</evidence>
<evidence type="ECO:0000256" key="3">
    <source>
        <dbReference type="ARBA" id="ARBA00022723"/>
    </source>
</evidence>
<dbReference type="SMART" id="SM00355">
    <property type="entry name" value="ZnF_C2H2"/>
    <property type="match status" value="7"/>
</dbReference>
<evidence type="ECO:0000256" key="8">
    <source>
        <dbReference type="ARBA" id="ARBA00023125"/>
    </source>
</evidence>
<evidence type="ECO:0000256" key="2">
    <source>
        <dbReference type="ARBA" id="ARBA00006991"/>
    </source>
</evidence>
<evidence type="ECO:0000256" key="1">
    <source>
        <dbReference type="ARBA" id="ARBA00004123"/>
    </source>
</evidence>
<evidence type="ECO:0000256" key="6">
    <source>
        <dbReference type="ARBA" id="ARBA00022833"/>
    </source>
</evidence>
<feature type="domain" description="C2H2-type" evidence="13">
    <location>
        <begin position="296"/>
        <end position="323"/>
    </location>
</feature>
<sequence length="472" mass="53968">MTEEEYIDVAVVCRICLTQRGNVDIFEHHEEQDTDGLLVGYSVAERIMSFACIEVLIDDGLPNQICNGCLSQIDLACRLKVQCEYADATLRQICSEENVGNNTICFLTHGDNNGEVSRAVVKHTEDDLSTVIVGSECEVPIIVSMDSDQEGQTEIEHFSNLMENQSANKENEISLTSHQNKLVKSSNCFSEEVEDHPDEHSDMKGKTFKMQSTCPDCGEYFPSRNQLAAHALSKPGHKPFVCGHCDKAFVRPSSLREHEKRHSGSQAFLCNNCGQFAPYKKLHYCTVVNDKTNKKYSCDVCDKKFVSHVTLFTHKKRHETQSKYQCSECHKLYFSRQELERHVRVHSNVRPFQCPENGCALTFFSQGELNRHTRYHKGIKRFSCDVCGKKFFESGHLSSHVRKHTGERPYICKHCPRKFLDSSKLQRHMKAHMKPPSKRSKTWATKENDETVNLIGYEVSLEDMRIKNEHCV</sequence>
<dbReference type="KEGG" id="foc:127750266"/>
<keyword evidence="8" id="KW-0238">DNA-binding</keyword>
<feature type="binding site" evidence="12">
    <location>
        <position position="13"/>
    </location>
    <ligand>
        <name>Zn(2+)</name>
        <dbReference type="ChEBI" id="CHEBI:29105"/>
    </ligand>
</feature>
<dbReference type="InterPro" id="IPR013087">
    <property type="entry name" value="Znf_C2H2_type"/>
</dbReference>
<dbReference type="PANTHER" id="PTHR24379">
    <property type="entry name" value="KRAB AND ZINC FINGER DOMAIN-CONTAINING"/>
    <property type="match status" value="1"/>
</dbReference>
<dbReference type="SUPFAM" id="SSF57667">
    <property type="entry name" value="beta-beta-alpha zinc fingers"/>
    <property type="match status" value="4"/>
</dbReference>
<evidence type="ECO:0000256" key="5">
    <source>
        <dbReference type="ARBA" id="ARBA00022771"/>
    </source>
</evidence>
<dbReference type="InterPro" id="IPR012934">
    <property type="entry name" value="Znf_AD"/>
</dbReference>
<dbReference type="Gene3D" id="3.30.160.60">
    <property type="entry name" value="Classic Zinc Finger"/>
    <property type="match status" value="5"/>
</dbReference>
<evidence type="ECO:0000256" key="4">
    <source>
        <dbReference type="ARBA" id="ARBA00022737"/>
    </source>
</evidence>
<feature type="domain" description="C2H2-type" evidence="13">
    <location>
        <begin position="324"/>
        <end position="351"/>
    </location>
</feature>
<dbReference type="FunFam" id="3.30.160.60:FF:000193">
    <property type="entry name" value="Zinc finger protein 300"/>
    <property type="match status" value="1"/>
</dbReference>
<reference evidence="16" key="1">
    <citation type="submission" date="2025-08" db="UniProtKB">
        <authorList>
            <consortium name="RefSeq"/>
        </authorList>
    </citation>
    <scope>IDENTIFICATION</scope>
    <source>
        <tissue evidence="16">Whole organism</tissue>
    </source>
</reference>
<evidence type="ECO:0000256" key="9">
    <source>
        <dbReference type="ARBA" id="ARBA00023163"/>
    </source>
</evidence>
<comment type="subcellular location">
    <subcellularLocation>
        <location evidence="1">Nucleus</location>
    </subcellularLocation>
</comment>
<dbReference type="Pfam" id="PF07776">
    <property type="entry name" value="zf-AD"/>
    <property type="match status" value="1"/>
</dbReference>
<evidence type="ECO:0000259" key="13">
    <source>
        <dbReference type="PROSITE" id="PS50157"/>
    </source>
</evidence>
<feature type="domain" description="C2H2-type" evidence="13">
    <location>
        <begin position="410"/>
        <end position="437"/>
    </location>
</feature>
<dbReference type="AlphaFoldDB" id="A0A9C6X1G0"/>
<comment type="similarity">
    <text evidence="2">Belongs to the krueppel C2H2-type zinc-finger protein family.</text>
</comment>
<dbReference type="SUPFAM" id="SSF57716">
    <property type="entry name" value="Glucocorticoid receptor-like (DNA-binding domain)"/>
    <property type="match status" value="1"/>
</dbReference>
<feature type="domain" description="C2H2-type" evidence="13">
    <location>
        <begin position="352"/>
        <end position="381"/>
    </location>
</feature>
<dbReference type="Pfam" id="PF00096">
    <property type="entry name" value="zf-C2H2"/>
    <property type="match status" value="5"/>
</dbReference>
<protein>
    <submittedName>
        <fullName evidence="16">Zinc finger protein 26-like</fullName>
    </submittedName>
</protein>
<feature type="domain" description="C2H2-type" evidence="13">
    <location>
        <begin position="212"/>
        <end position="239"/>
    </location>
</feature>
<accession>A0A9C6X1G0</accession>
<dbReference type="GO" id="GO:0000981">
    <property type="term" value="F:DNA-binding transcription factor activity, RNA polymerase II-specific"/>
    <property type="evidence" value="ECO:0007669"/>
    <property type="project" value="TreeGrafter"/>
</dbReference>
<dbReference type="Pfam" id="PF13894">
    <property type="entry name" value="zf-C2H2_4"/>
    <property type="match status" value="1"/>
</dbReference>
<evidence type="ECO:0000259" key="14">
    <source>
        <dbReference type="PROSITE" id="PS51915"/>
    </source>
</evidence>
<evidence type="ECO:0000256" key="7">
    <source>
        <dbReference type="ARBA" id="ARBA00023015"/>
    </source>
</evidence>
<evidence type="ECO:0000256" key="12">
    <source>
        <dbReference type="PROSITE-ProRule" id="PRU01263"/>
    </source>
</evidence>
<evidence type="ECO:0000313" key="15">
    <source>
        <dbReference type="Proteomes" id="UP000504606"/>
    </source>
</evidence>
<organism evidence="15 16">
    <name type="scientific">Frankliniella occidentalis</name>
    <name type="common">Western flower thrips</name>
    <name type="synonym">Euthrips occidentalis</name>
    <dbReference type="NCBI Taxonomy" id="133901"/>
    <lineage>
        <taxon>Eukaryota</taxon>
        <taxon>Metazoa</taxon>
        <taxon>Ecdysozoa</taxon>
        <taxon>Arthropoda</taxon>
        <taxon>Hexapoda</taxon>
        <taxon>Insecta</taxon>
        <taxon>Pterygota</taxon>
        <taxon>Neoptera</taxon>
        <taxon>Paraneoptera</taxon>
        <taxon>Thysanoptera</taxon>
        <taxon>Terebrantia</taxon>
        <taxon>Thripoidea</taxon>
        <taxon>Thripidae</taxon>
        <taxon>Frankliniella</taxon>
    </lineage>
</organism>